<accession>A0ACC2WLS9</accession>
<protein>
    <submittedName>
        <fullName evidence="1">Uncharacterized protein</fullName>
    </submittedName>
</protein>
<evidence type="ECO:0000313" key="1">
    <source>
        <dbReference type="EMBL" id="KAJ9112408.1"/>
    </source>
</evidence>
<comment type="caution">
    <text evidence="1">The sequence shown here is derived from an EMBL/GenBank/DDBJ whole genome shotgun (WGS) entry which is preliminary data.</text>
</comment>
<organism evidence="1 2">
    <name type="scientific">Naganishia adeliensis</name>
    <dbReference type="NCBI Taxonomy" id="92952"/>
    <lineage>
        <taxon>Eukaryota</taxon>
        <taxon>Fungi</taxon>
        <taxon>Dikarya</taxon>
        <taxon>Basidiomycota</taxon>
        <taxon>Agaricomycotina</taxon>
        <taxon>Tremellomycetes</taxon>
        <taxon>Filobasidiales</taxon>
        <taxon>Filobasidiaceae</taxon>
        <taxon>Naganishia</taxon>
    </lineage>
</organism>
<reference evidence="1" key="1">
    <citation type="submission" date="2023-04" db="EMBL/GenBank/DDBJ databases">
        <title>Draft Genome sequencing of Naganishia species isolated from polar environments using Oxford Nanopore Technology.</title>
        <authorList>
            <person name="Leo P."/>
            <person name="Venkateswaran K."/>
        </authorList>
    </citation>
    <scope>NUCLEOTIDE SEQUENCE</scope>
    <source>
        <strain evidence="1">MNA-CCFEE 5262</strain>
    </source>
</reference>
<gene>
    <name evidence="1" type="ORF">QFC20_002196</name>
</gene>
<dbReference type="Proteomes" id="UP001230649">
    <property type="component" value="Unassembled WGS sequence"/>
</dbReference>
<dbReference type="EMBL" id="JASBWS010000015">
    <property type="protein sequence ID" value="KAJ9112408.1"/>
    <property type="molecule type" value="Genomic_DNA"/>
</dbReference>
<sequence>MLDPSSKKQYCAAACQAGLLKNRLVKYTASAAYDRENSPICCSGKYLPLHGQKLQCPSSGIPHYDELKGKCPNSFIHPEEYYRRGQPAWRAFLTFLFLLCSNKPNKPATTQTADFACQAGDAGE</sequence>
<evidence type="ECO:0000313" key="2">
    <source>
        <dbReference type="Proteomes" id="UP001230649"/>
    </source>
</evidence>
<keyword evidence="2" id="KW-1185">Reference proteome</keyword>
<proteinExistence type="predicted"/>
<name>A0ACC2WLS9_9TREE</name>